<dbReference type="EMBL" id="LNIX01000057">
    <property type="protein sequence ID" value="OXA37441.1"/>
    <property type="molecule type" value="Genomic_DNA"/>
</dbReference>
<feature type="chain" id="PRO_5013234393" evidence="1">
    <location>
        <begin position="22"/>
        <end position="435"/>
    </location>
</feature>
<name>A0A226CYF1_FOLCA</name>
<evidence type="ECO:0000256" key="1">
    <source>
        <dbReference type="SAM" id="SignalP"/>
    </source>
</evidence>
<evidence type="ECO:0000313" key="3">
    <source>
        <dbReference type="Proteomes" id="UP000198287"/>
    </source>
</evidence>
<accession>A0A226CYF1</accession>
<reference evidence="2 3" key="1">
    <citation type="submission" date="2015-12" db="EMBL/GenBank/DDBJ databases">
        <title>The genome of Folsomia candida.</title>
        <authorList>
            <person name="Faddeeva A."/>
            <person name="Derks M.F."/>
            <person name="Anvar Y."/>
            <person name="Smit S."/>
            <person name="Van Straalen N."/>
            <person name="Roelofs D."/>
        </authorList>
    </citation>
    <scope>NUCLEOTIDE SEQUENCE [LARGE SCALE GENOMIC DNA]</scope>
    <source>
        <strain evidence="2 3">VU population</strain>
        <tissue evidence="2">Whole body</tissue>
    </source>
</reference>
<gene>
    <name evidence="2" type="ORF">Fcan01_27814</name>
</gene>
<feature type="signal peptide" evidence="1">
    <location>
        <begin position="1"/>
        <end position="21"/>
    </location>
</feature>
<keyword evidence="1" id="KW-0732">Signal</keyword>
<comment type="caution">
    <text evidence="2">The sequence shown here is derived from an EMBL/GenBank/DDBJ whole genome shotgun (WGS) entry which is preliminary data.</text>
</comment>
<evidence type="ECO:0000313" key="2">
    <source>
        <dbReference type="EMBL" id="OXA37441.1"/>
    </source>
</evidence>
<sequence>MIKNFLLIIFFVYFARHETTSSLLEEATTSINVDLLKYGIACKLEWVNHTRGKQLPSNIIYMSSSISGLRIDHTQTNEKMAIVRTTLFGKTASGTLKNDGIAYFYSDKEGSIVQKNNYAVLTNPNKCFLDWSDFPLDSSSYLFNVSTTFVQIDENHVIGRVKGDHKNQWMTHTIFYNRETSFLKRSSIPPNFQILQSLTPRLTVKLANVTFSEKVTLLNVEFDGTDRILNKADAEISTSVSHGASKSEGSGTDDSTTISINIGGDNFSFSTTTGSSTDEDESADVDVTRDISVPPMTSIESCSIMSMPKLEVTYEADATFSAAGLDGKTVHQILLLEEHPAEKDSHIYGNSVTSRISGEVGGILGKVTSLFIVNPVTAYTVTGCNGQKSRIEMERRNRLKSEIAKGSLMQEDLVRLMSSGHIDVGDEMSLMMIEK</sequence>
<protein>
    <submittedName>
        <fullName evidence="2">Uncharacterized protein</fullName>
    </submittedName>
</protein>
<dbReference type="Proteomes" id="UP000198287">
    <property type="component" value="Unassembled WGS sequence"/>
</dbReference>
<keyword evidence="3" id="KW-1185">Reference proteome</keyword>
<dbReference type="AlphaFoldDB" id="A0A226CYF1"/>
<organism evidence="2 3">
    <name type="scientific">Folsomia candida</name>
    <name type="common">Springtail</name>
    <dbReference type="NCBI Taxonomy" id="158441"/>
    <lineage>
        <taxon>Eukaryota</taxon>
        <taxon>Metazoa</taxon>
        <taxon>Ecdysozoa</taxon>
        <taxon>Arthropoda</taxon>
        <taxon>Hexapoda</taxon>
        <taxon>Collembola</taxon>
        <taxon>Entomobryomorpha</taxon>
        <taxon>Isotomoidea</taxon>
        <taxon>Isotomidae</taxon>
        <taxon>Proisotominae</taxon>
        <taxon>Folsomia</taxon>
    </lineage>
</organism>
<proteinExistence type="predicted"/>